<dbReference type="VEuPathDB" id="ToxoDB:CSUI_006140"/>
<feature type="compositionally biased region" description="Polar residues" evidence="2">
    <location>
        <begin position="160"/>
        <end position="173"/>
    </location>
</feature>
<evidence type="ECO:0000256" key="2">
    <source>
        <dbReference type="SAM" id="MobiDB-lite"/>
    </source>
</evidence>
<evidence type="ECO:0000256" key="1">
    <source>
        <dbReference type="ARBA" id="ARBA00010169"/>
    </source>
</evidence>
<dbReference type="Proteomes" id="UP000221165">
    <property type="component" value="Unassembled WGS sequence"/>
</dbReference>
<dbReference type="SUPFAM" id="SSF54913">
    <property type="entry name" value="GlnB-like"/>
    <property type="match status" value="1"/>
</dbReference>
<dbReference type="Pfam" id="PF03091">
    <property type="entry name" value="CutA1"/>
    <property type="match status" value="1"/>
</dbReference>
<dbReference type="AlphaFoldDB" id="A0A2C6KV22"/>
<evidence type="ECO:0000313" key="4">
    <source>
        <dbReference type="Proteomes" id="UP000221165"/>
    </source>
</evidence>
<dbReference type="PANTHER" id="PTHR23419:SF8">
    <property type="entry name" value="FI09726P"/>
    <property type="match status" value="1"/>
</dbReference>
<dbReference type="GO" id="GO:0010038">
    <property type="term" value="P:response to metal ion"/>
    <property type="evidence" value="ECO:0007669"/>
    <property type="project" value="InterPro"/>
</dbReference>
<evidence type="ECO:0000313" key="3">
    <source>
        <dbReference type="EMBL" id="PHJ20035.1"/>
    </source>
</evidence>
<organism evidence="3 4">
    <name type="scientific">Cystoisospora suis</name>
    <dbReference type="NCBI Taxonomy" id="483139"/>
    <lineage>
        <taxon>Eukaryota</taxon>
        <taxon>Sar</taxon>
        <taxon>Alveolata</taxon>
        <taxon>Apicomplexa</taxon>
        <taxon>Conoidasida</taxon>
        <taxon>Coccidia</taxon>
        <taxon>Eucoccidiorida</taxon>
        <taxon>Eimeriorina</taxon>
        <taxon>Sarcocystidae</taxon>
        <taxon>Cystoisospora</taxon>
    </lineage>
</organism>
<proteinExistence type="inferred from homology"/>
<gene>
    <name evidence="3" type="ORF">CSUI_006140</name>
</gene>
<dbReference type="InterPro" id="IPR011322">
    <property type="entry name" value="N-reg_PII-like_a/b"/>
</dbReference>
<feature type="compositionally biased region" description="Basic and acidic residues" evidence="2">
    <location>
        <begin position="241"/>
        <end position="257"/>
    </location>
</feature>
<sequence>MKGKISTTLRKARLVSSPSLSFSRFNPSYLKESFFFNFPSSRCHSPLFELGFSFFFLSPMTLPRPSSSKSSPRFQHLSHHLPSLHFSRVQISSSVLFCTYLLCTYIHSSSSVILTSLDPSSSSPPPPLGFATPPSSSLSDSSSSFPSISFEAFAFSPSTSSLEKTSKDSPSSLEKQKEEKLSRSDLESPKGEEDLPGNSSLGTLSGESEERKIREVMMLSNEEKGRNMSNEDRTSSLTSQLREEEKKEKEEEKDERKNRGEFRMAYVTCKDKQQGSEIAEKLVTARLAACVNIVPGITSIYEWEGQIEKDEEVLLIIKTKRELEGEVIKAVRQLHSYDVPEVIFVDIVGGNDAYLDWVRKNTRS</sequence>
<dbReference type="Gene3D" id="3.30.70.120">
    <property type="match status" value="1"/>
</dbReference>
<dbReference type="InterPro" id="IPR004323">
    <property type="entry name" value="Ion_tolerance_CutA"/>
</dbReference>
<dbReference type="GO" id="GO:0005507">
    <property type="term" value="F:copper ion binding"/>
    <property type="evidence" value="ECO:0007669"/>
    <property type="project" value="TreeGrafter"/>
</dbReference>
<comment type="caution">
    <text evidence="3">The sequence shown here is derived from an EMBL/GenBank/DDBJ whole genome shotgun (WGS) entry which is preliminary data.</text>
</comment>
<dbReference type="PANTHER" id="PTHR23419">
    <property type="entry name" value="DIVALENT CATION TOLERANCE CUTA-RELATED"/>
    <property type="match status" value="1"/>
</dbReference>
<protein>
    <submittedName>
        <fullName evidence="3">Divalent cation tolerance 1 family protein</fullName>
    </submittedName>
</protein>
<feature type="region of interest" description="Disordered" evidence="2">
    <location>
        <begin position="160"/>
        <end position="257"/>
    </location>
</feature>
<dbReference type="RefSeq" id="XP_067921726.1">
    <property type="nucleotide sequence ID" value="XM_068066305.1"/>
</dbReference>
<keyword evidence="4" id="KW-1185">Reference proteome</keyword>
<reference evidence="3 4" key="1">
    <citation type="journal article" date="2017" name="Int. J. Parasitol.">
        <title>The genome of the protozoan parasite Cystoisospora suis and a reverse vaccinology approach to identify vaccine candidates.</title>
        <authorList>
            <person name="Palmieri N."/>
            <person name="Shrestha A."/>
            <person name="Ruttkowski B."/>
            <person name="Beck T."/>
            <person name="Vogl C."/>
            <person name="Tomley F."/>
            <person name="Blake D.P."/>
            <person name="Joachim A."/>
        </authorList>
    </citation>
    <scope>NUCLEOTIDE SEQUENCE [LARGE SCALE GENOMIC DNA]</scope>
    <source>
        <strain evidence="3 4">Wien I</strain>
    </source>
</reference>
<dbReference type="GeneID" id="94429516"/>
<dbReference type="EMBL" id="MIGC01003060">
    <property type="protein sequence ID" value="PHJ20035.1"/>
    <property type="molecule type" value="Genomic_DNA"/>
</dbReference>
<name>A0A2C6KV22_9APIC</name>
<feature type="compositionally biased region" description="Basic and acidic residues" evidence="2">
    <location>
        <begin position="174"/>
        <end position="193"/>
    </location>
</feature>
<comment type="similarity">
    <text evidence="1">Belongs to the CutA family.</text>
</comment>
<feature type="compositionally biased region" description="Basic and acidic residues" evidence="2">
    <location>
        <begin position="208"/>
        <end position="234"/>
    </location>
</feature>
<dbReference type="InterPro" id="IPR015867">
    <property type="entry name" value="N-reg_PII/ATP_PRibTrfase_C"/>
</dbReference>
<accession>A0A2C6KV22</accession>
<dbReference type="OrthoDB" id="2017693at2759"/>